<proteinExistence type="predicted"/>
<dbReference type="InterPro" id="IPR029058">
    <property type="entry name" value="AB_hydrolase_fold"/>
</dbReference>
<dbReference type="InterPro" id="IPR050593">
    <property type="entry name" value="LovG"/>
</dbReference>
<gene>
    <name evidence="3" type="ORF">RSE6_10844</name>
</gene>
<keyword evidence="4" id="KW-1185">Reference proteome</keyword>
<evidence type="ECO:0000313" key="3">
    <source>
        <dbReference type="EMBL" id="CZT49938.1"/>
    </source>
</evidence>
<evidence type="ECO:0000259" key="2">
    <source>
        <dbReference type="Pfam" id="PF03959"/>
    </source>
</evidence>
<dbReference type="GO" id="GO:0005634">
    <property type="term" value="C:nucleus"/>
    <property type="evidence" value="ECO:0007669"/>
    <property type="project" value="TreeGrafter"/>
</dbReference>
<dbReference type="Gene3D" id="3.40.50.1820">
    <property type="entry name" value="alpha/beta hydrolase"/>
    <property type="match status" value="1"/>
</dbReference>
<keyword evidence="1" id="KW-0378">Hydrolase</keyword>
<sequence>MSKLRILCLHGFTSNGSVHAHQIRGITKALSAEYEFLFPVGPHVVEITENSKLESPSMKSWSEYVSKYSTSGHRGWWVTKEPNPANGEPGTFEGLEKSLKYIGDFIHNSGPVHAIWGFSQGACFAGMLMALLSLKQMDNPLRNHLPCQPLVPSAGIFIAGFKARFPQYDSAYASGIDVPTLHVIGSQDVAVVPERSEALVKISTNPSVLRHGGGHNFPTSEEDQKIIIDFLRQNVRVTSTDHLE</sequence>
<accession>A0A1E1MLI8</accession>
<dbReference type="GO" id="GO:0016787">
    <property type="term" value="F:hydrolase activity"/>
    <property type="evidence" value="ECO:0007669"/>
    <property type="project" value="UniProtKB-KW"/>
</dbReference>
<dbReference type="PANTHER" id="PTHR48070">
    <property type="entry name" value="ESTERASE OVCA2"/>
    <property type="match status" value="1"/>
</dbReference>
<protein>
    <recommendedName>
        <fullName evidence="2">Serine hydrolase domain-containing protein</fullName>
    </recommendedName>
</protein>
<dbReference type="GO" id="GO:0005737">
    <property type="term" value="C:cytoplasm"/>
    <property type="evidence" value="ECO:0007669"/>
    <property type="project" value="TreeGrafter"/>
</dbReference>
<feature type="domain" description="Serine hydrolase" evidence="2">
    <location>
        <begin position="2"/>
        <end position="224"/>
    </location>
</feature>
<evidence type="ECO:0000313" key="4">
    <source>
        <dbReference type="Proteomes" id="UP000177625"/>
    </source>
</evidence>
<dbReference type="InterPro" id="IPR005645">
    <property type="entry name" value="FSH-like_dom"/>
</dbReference>
<dbReference type="PANTHER" id="PTHR48070:SF6">
    <property type="entry name" value="ESTERASE OVCA2"/>
    <property type="match status" value="1"/>
</dbReference>
<reference evidence="4" key="1">
    <citation type="submission" date="2016-03" db="EMBL/GenBank/DDBJ databases">
        <authorList>
            <person name="Guldener U."/>
        </authorList>
    </citation>
    <scope>NUCLEOTIDE SEQUENCE [LARGE SCALE GENOMIC DNA]</scope>
</reference>
<evidence type="ECO:0000256" key="1">
    <source>
        <dbReference type="ARBA" id="ARBA00022801"/>
    </source>
</evidence>
<organism evidence="3 4">
    <name type="scientific">Rhynchosporium secalis</name>
    <name type="common">Barley scald fungus</name>
    <dbReference type="NCBI Taxonomy" id="38038"/>
    <lineage>
        <taxon>Eukaryota</taxon>
        <taxon>Fungi</taxon>
        <taxon>Dikarya</taxon>
        <taxon>Ascomycota</taxon>
        <taxon>Pezizomycotina</taxon>
        <taxon>Leotiomycetes</taxon>
        <taxon>Helotiales</taxon>
        <taxon>Ploettnerulaceae</taxon>
        <taxon>Rhynchosporium</taxon>
    </lineage>
</organism>
<name>A0A1E1MLI8_RHYSE</name>
<dbReference type="EMBL" id="FJVC01000398">
    <property type="protein sequence ID" value="CZT49938.1"/>
    <property type="molecule type" value="Genomic_DNA"/>
</dbReference>
<dbReference type="AlphaFoldDB" id="A0A1E1MLI8"/>
<dbReference type="Pfam" id="PF03959">
    <property type="entry name" value="FSH1"/>
    <property type="match status" value="1"/>
</dbReference>
<dbReference type="Proteomes" id="UP000177625">
    <property type="component" value="Unassembled WGS sequence"/>
</dbReference>
<dbReference type="SUPFAM" id="SSF53474">
    <property type="entry name" value="alpha/beta-Hydrolases"/>
    <property type="match status" value="1"/>
</dbReference>